<keyword evidence="6" id="KW-0282">Flagellum</keyword>
<dbReference type="RefSeq" id="WP_221007717.1">
    <property type="nucleotide sequence ID" value="NZ_CP081150.1"/>
</dbReference>
<evidence type="ECO:0000256" key="3">
    <source>
        <dbReference type="ARBA" id="ARBA00022795"/>
    </source>
</evidence>
<keyword evidence="7" id="KW-1185">Reference proteome</keyword>
<keyword evidence="6" id="KW-0969">Cilium</keyword>
<protein>
    <recommendedName>
        <fullName evidence="5">Flagellar protein FliT</fullName>
    </recommendedName>
</protein>
<sequence length="106" mass="12802">MHKINIYHEKVSHLSEVVTELLILAQQERWDELLLEWPRYELATSDLPMITWSILSTDEQRLLEMQLRQLDSVHSSFLQLTSNWRDELKDILQNSIQSRKLNDHYR</sequence>
<keyword evidence="4" id="KW-0143">Chaperone</keyword>
<dbReference type="Gene3D" id="1.20.58.380">
    <property type="entry name" value="Flagellar protein flit"/>
    <property type="match status" value="1"/>
</dbReference>
<keyword evidence="2" id="KW-0963">Cytoplasm</keyword>
<name>A0ABX8Z9F6_9NEIS</name>
<comment type="subcellular location">
    <subcellularLocation>
        <location evidence="1">Cytoplasm</location>
        <location evidence="1">Cytosol</location>
    </subcellularLocation>
</comment>
<dbReference type="Proteomes" id="UP000825679">
    <property type="component" value="Chromosome"/>
</dbReference>
<dbReference type="EMBL" id="CP081150">
    <property type="protein sequence ID" value="QZA79198.1"/>
    <property type="molecule type" value="Genomic_DNA"/>
</dbReference>
<evidence type="ECO:0000313" key="7">
    <source>
        <dbReference type="Proteomes" id="UP000825679"/>
    </source>
</evidence>
<organism evidence="6 7">
    <name type="scientific">Deefgea tanakiae</name>
    <dbReference type="NCBI Taxonomy" id="2865840"/>
    <lineage>
        <taxon>Bacteria</taxon>
        <taxon>Pseudomonadati</taxon>
        <taxon>Pseudomonadota</taxon>
        <taxon>Betaproteobacteria</taxon>
        <taxon>Neisseriales</taxon>
        <taxon>Chitinibacteraceae</taxon>
        <taxon>Deefgea</taxon>
    </lineage>
</organism>
<accession>A0ABX8Z9F6</accession>
<keyword evidence="3" id="KW-1005">Bacterial flagellum biogenesis</keyword>
<proteinExistence type="predicted"/>
<dbReference type="Pfam" id="PF05400">
    <property type="entry name" value="FliT"/>
    <property type="match status" value="1"/>
</dbReference>
<reference evidence="6 7" key="1">
    <citation type="submission" date="2021-08" db="EMBL/GenBank/DDBJ databases">
        <title>complete genome sequencing of Deefgea sp. D25.</title>
        <authorList>
            <person name="Bae J.-W."/>
            <person name="Gim D.-H."/>
        </authorList>
    </citation>
    <scope>NUCLEOTIDE SEQUENCE [LARGE SCALE GENOMIC DNA]</scope>
    <source>
        <strain evidence="6 7">D25</strain>
    </source>
</reference>
<evidence type="ECO:0000256" key="4">
    <source>
        <dbReference type="ARBA" id="ARBA00023186"/>
    </source>
</evidence>
<evidence type="ECO:0000256" key="1">
    <source>
        <dbReference type="ARBA" id="ARBA00004514"/>
    </source>
</evidence>
<dbReference type="InterPro" id="IPR008622">
    <property type="entry name" value="FliT"/>
</dbReference>
<evidence type="ECO:0000256" key="2">
    <source>
        <dbReference type="ARBA" id="ARBA00022490"/>
    </source>
</evidence>
<gene>
    <name evidence="6" type="ORF">K4H28_07330</name>
</gene>
<keyword evidence="6" id="KW-0966">Cell projection</keyword>
<evidence type="ECO:0000256" key="5">
    <source>
        <dbReference type="ARBA" id="ARBA00093797"/>
    </source>
</evidence>
<evidence type="ECO:0000313" key="6">
    <source>
        <dbReference type="EMBL" id="QZA79198.1"/>
    </source>
</evidence>